<proteinExistence type="predicted"/>
<dbReference type="RefSeq" id="WP_141922224.1">
    <property type="nucleotide sequence ID" value="NZ_VFQC01000001.1"/>
</dbReference>
<dbReference type="EMBL" id="VFQC01000001">
    <property type="protein sequence ID" value="TQN30941.1"/>
    <property type="molecule type" value="Genomic_DNA"/>
</dbReference>
<protein>
    <recommendedName>
        <fullName evidence="4">Subtilisin inhibitor-like</fullName>
    </recommendedName>
</protein>
<dbReference type="AlphaFoldDB" id="A0A543NGK6"/>
<dbReference type="SUPFAM" id="SSF55399">
    <property type="entry name" value="Subtilisin inhibitor"/>
    <property type="match status" value="1"/>
</dbReference>
<dbReference type="Gene3D" id="3.30.350.10">
    <property type="entry name" value="Subtilisin inhibitor-like"/>
    <property type="match status" value="1"/>
</dbReference>
<gene>
    <name evidence="2" type="ORF">FHX37_0830</name>
</gene>
<dbReference type="OrthoDB" id="3427327at2"/>
<comment type="caution">
    <text evidence="2">The sequence shown here is derived from an EMBL/GenBank/DDBJ whole genome shotgun (WGS) entry which is preliminary data.</text>
</comment>
<name>A0A543NGK6_9ACTN</name>
<organism evidence="2 3">
    <name type="scientific">Haloactinospora alba</name>
    <dbReference type="NCBI Taxonomy" id="405555"/>
    <lineage>
        <taxon>Bacteria</taxon>
        <taxon>Bacillati</taxon>
        <taxon>Actinomycetota</taxon>
        <taxon>Actinomycetes</taxon>
        <taxon>Streptosporangiales</taxon>
        <taxon>Nocardiopsidaceae</taxon>
        <taxon>Haloactinospora</taxon>
    </lineage>
</organism>
<dbReference type="Proteomes" id="UP000317422">
    <property type="component" value="Unassembled WGS sequence"/>
</dbReference>
<evidence type="ECO:0000256" key="1">
    <source>
        <dbReference type="SAM" id="MobiDB-lite"/>
    </source>
</evidence>
<dbReference type="InterPro" id="IPR036819">
    <property type="entry name" value="Subtilisin_inhibitor-like_sf"/>
</dbReference>
<reference evidence="2 3" key="1">
    <citation type="submission" date="2019-06" db="EMBL/GenBank/DDBJ databases">
        <title>Sequencing the genomes of 1000 actinobacteria strains.</title>
        <authorList>
            <person name="Klenk H.-P."/>
        </authorList>
    </citation>
    <scope>NUCLEOTIDE SEQUENCE [LARGE SCALE GENOMIC DNA]</scope>
    <source>
        <strain evidence="2 3">DSM 45015</strain>
    </source>
</reference>
<evidence type="ECO:0000313" key="2">
    <source>
        <dbReference type="EMBL" id="TQN30941.1"/>
    </source>
</evidence>
<sequence length="177" mass="18777">MFTLNLTRNVAGSRGTAVLGALCALGAVGYAFLVGGSLLTAPPEASGAEELTAASASDPTPEDAPTGQLRIQVSDQRVAYVQNLSCTGDTENDPDACAELAELTEHAQESSTGTQSLFEKAAESATCTQNEYGPQEAFITGTWEGEEVDTKVSRDDSCEEARWQRLRPITDRSERLS</sequence>
<feature type="compositionally biased region" description="Basic and acidic residues" evidence="1">
    <location>
        <begin position="148"/>
        <end position="160"/>
    </location>
</feature>
<feature type="region of interest" description="Disordered" evidence="1">
    <location>
        <begin position="138"/>
        <end position="160"/>
    </location>
</feature>
<evidence type="ECO:0008006" key="4">
    <source>
        <dbReference type="Google" id="ProtNLM"/>
    </source>
</evidence>
<accession>A0A543NGK6</accession>
<dbReference type="GO" id="GO:0004867">
    <property type="term" value="F:serine-type endopeptidase inhibitor activity"/>
    <property type="evidence" value="ECO:0007669"/>
    <property type="project" value="InterPro"/>
</dbReference>
<keyword evidence="3" id="KW-1185">Reference proteome</keyword>
<evidence type="ECO:0000313" key="3">
    <source>
        <dbReference type="Proteomes" id="UP000317422"/>
    </source>
</evidence>